<protein>
    <submittedName>
        <fullName evidence="1">Uncharacterized protein</fullName>
    </submittedName>
</protein>
<dbReference type="Proteomes" id="UP000017746">
    <property type="component" value="Chromosome"/>
</dbReference>
<keyword evidence="2" id="KW-1185">Reference proteome</keyword>
<evidence type="ECO:0000313" key="1">
    <source>
        <dbReference type="EMBL" id="AGZ43310.1"/>
    </source>
</evidence>
<dbReference type="AlphaFoldDB" id="U5W5P3"/>
<reference evidence="1 2" key="1">
    <citation type="journal article" date="2014" name="J. Biotechnol.">
        <title>Complete genome sequence of the actinobacterium Actinoplanes friuliensis HAG 010964, producer of the lipopeptide antibiotic friulimycin.</title>
        <authorList>
            <person name="Ruckert C."/>
            <person name="Szczepanowski R."/>
            <person name="Albersmeier A."/>
            <person name="Goesmann A."/>
            <person name="Fischer N."/>
            <person name="Steinkamper A."/>
            <person name="Puhler A."/>
            <person name="Biener R."/>
            <person name="Schwartz D."/>
            <person name="Kalinowski J."/>
        </authorList>
    </citation>
    <scope>NUCLEOTIDE SEQUENCE [LARGE SCALE GENOMIC DNA]</scope>
    <source>
        <strain evidence="1 2">DSM 7358</strain>
    </source>
</reference>
<dbReference type="eggNOG" id="ENOG5031PUV">
    <property type="taxonomic scope" value="Bacteria"/>
</dbReference>
<evidence type="ECO:0000313" key="2">
    <source>
        <dbReference type="Proteomes" id="UP000017746"/>
    </source>
</evidence>
<name>U5W5P3_9ACTN</name>
<sequence length="94" mass="9219">MTVGDVVTVPERYGLGPIEVTAIASAEVGLTASLTGSGYSMSGCSGGGGVFAPGGGGVEMSCRVGVVATINDAMTLEVVEIDDRAAVLRIAAAK</sequence>
<dbReference type="EMBL" id="CP006272">
    <property type="protein sequence ID" value="AGZ43310.1"/>
    <property type="molecule type" value="Genomic_DNA"/>
</dbReference>
<organism evidence="1 2">
    <name type="scientific">Actinoplanes friuliensis DSM 7358</name>
    <dbReference type="NCBI Taxonomy" id="1246995"/>
    <lineage>
        <taxon>Bacteria</taxon>
        <taxon>Bacillati</taxon>
        <taxon>Actinomycetota</taxon>
        <taxon>Actinomycetes</taxon>
        <taxon>Micromonosporales</taxon>
        <taxon>Micromonosporaceae</taxon>
        <taxon>Actinoplanes</taxon>
    </lineage>
</organism>
<gene>
    <name evidence="1" type="ORF">AFR_25220</name>
</gene>
<dbReference type="HOGENOM" id="CLU_2467600_0_0_11"/>
<dbReference type="KEGG" id="afs:AFR_25220"/>
<accession>U5W5P3</accession>
<dbReference type="PATRIC" id="fig|1246995.3.peg.5111"/>
<proteinExistence type="predicted"/>